<gene>
    <name evidence="1" type="ORF">NPIL_587001</name>
</gene>
<keyword evidence="2" id="KW-1185">Reference proteome</keyword>
<accession>A0A8X6PU67</accession>
<dbReference type="EMBL" id="BMAW01023592">
    <property type="protein sequence ID" value="GFT83497.1"/>
    <property type="molecule type" value="Genomic_DNA"/>
</dbReference>
<reference evidence="1" key="1">
    <citation type="submission" date="2020-08" db="EMBL/GenBank/DDBJ databases">
        <title>Multicomponent nature underlies the extraordinary mechanical properties of spider dragline silk.</title>
        <authorList>
            <person name="Kono N."/>
            <person name="Nakamura H."/>
            <person name="Mori M."/>
            <person name="Yoshida Y."/>
            <person name="Ohtoshi R."/>
            <person name="Malay A.D."/>
            <person name="Moran D.A.P."/>
            <person name="Tomita M."/>
            <person name="Numata K."/>
            <person name="Arakawa K."/>
        </authorList>
    </citation>
    <scope>NUCLEOTIDE SEQUENCE</scope>
</reference>
<sequence length="49" mass="5611">MEMGAQHNGFTTRNKDRLLLEMGAFRSARPDAERPSIILILHMEETVLL</sequence>
<protein>
    <submittedName>
        <fullName evidence="1">Uncharacterized protein</fullName>
    </submittedName>
</protein>
<organism evidence="1 2">
    <name type="scientific">Nephila pilipes</name>
    <name type="common">Giant wood spider</name>
    <name type="synonym">Nephila maculata</name>
    <dbReference type="NCBI Taxonomy" id="299642"/>
    <lineage>
        <taxon>Eukaryota</taxon>
        <taxon>Metazoa</taxon>
        <taxon>Ecdysozoa</taxon>
        <taxon>Arthropoda</taxon>
        <taxon>Chelicerata</taxon>
        <taxon>Arachnida</taxon>
        <taxon>Araneae</taxon>
        <taxon>Araneomorphae</taxon>
        <taxon>Entelegynae</taxon>
        <taxon>Araneoidea</taxon>
        <taxon>Nephilidae</taxon>
        <taxon>Nephila</taxon>
    </lineage>
</organism>
<feature type="non-terminal residue" evidence="1">
    <location>
        <position position="49"/>
    </location>
</feature>
<evidence type="ECO:0000313" key="2">
    <source>
        <dbReference type="Proteomes" id="UP000887013"/>
    </source>
</evidence>
<dbReference type="Proteomes" id="UP000887013">
    <property type="component" value="Unassembled WGS sequence"/>
</dbReference>
<evidence type="ECO:0000313" key="1">
    <source>
        <dbReference type="EMBL" id="GFT83497.1"/>
    </source>
</evidence>
<name>A0A8X6PU67_NEPPI</name>
<proteinExistence type="predicted"/>
<dbReference type="AlphaFoldDB" id="A0A8X6PU67"/>
<comment type="caution">
    <text evidence="1">The sequence shown here is derived from an EMBL/GenBank/DDBJ whole genome shotgun (WGS) entry which is preliminary data.</text>
</comment>